<dbReference type="Proteomes" id="UP000694050">
    <property type="component" value="Unassembled WGS sequence"/>
</dbReference>
<dbReference type="AlphaFoldDB" id="A0A8J5U826"/>
<evidence type="ECO:0000256" key="2">
    <source>
        <dbReference type="ARBA" id="ARBA00047591"/>
    </source>
</evidence>
<name>A0A8J5U826_FUSOX</name>
<comment type="catalytic activity">
    <reaction evidence="3">
        <text>a monoacylglycerol + H2O = glycerol + a fatty acid + H(+)</text>
        <dbReference type="Rhea" id="RHEA:15245"/>
        <dbReference type="ChEBI" id="CHEBI:15377"/>
        <dbReference type="ChEBI" id="CHEBI:15378"/>
        <dbReference type="ChEBI" id="CHEBI:17408"/>
        <dbReference type="ChEBI" id="CHEBI:17754"/>
        <dbReference type="ChEBI" id="CHEBI:28868"/>
    </reaction>
</comment>
<comment type="catalytic activity">
    <reaction evidence="2">
        <text>a diacylglycerol + H2O = a monoacylglycerol + a fatty acid + H(+)</text>
        <dbReference type="Rhea" id="RHEA:32731"/>
        <dbReference type="ChEBI" id="CHEBI:15377"/>
        <dbReference type="ChEBI" id="CHEBI:15378"/>
        <dbReference type="ChEBI" id="CHEBI:17408"/>
        <dbReference type="ChEBI" id="CHEBI:18035"/>
        <dbReference type="ChEBI" id="CHEBI:28868"/>
    </reaction>
</comment>
<comment type="similarity">
    <text evidence="1">Belongs to the AB hydrolase superfamily. Lipase family. Class 3 subfamily.</text>
</comment>
<dbReference type="InterPro" id="IPR002921">
    <property type="entry name" value="Fungal_lipase-type"/>
</dbReference>
<feature type="domain" description="Fungal lipase-type" evidence="4">
    <location>
        <begin position="121"/>
        <end position="280"/>
    </location>
</feature>
<gene>
    <name evidence="5" type="ORF">Forpe1208_v008562</name>
</gene>
<dbReference type="PANTHER" id="PTHR45856:SF24">
    <property type="entry name" value="FUNGAL LIPASE-LIKE DOMAIN-CONTAINING PROTEIN"/>
    <property type="match status" value="1"/>
</dbReference>
<organism evidence="5 6">
    <name type="scientific">Fusarium oxysporum f. sp. rapae</name>
    <dbReference type="NCBI Taxonomy" id="485398"/>
    <lineage>
        <taxon>Eukaryota</taxon>
        <taxon>Fungi</taxon>
        <taxon>Dikarya</taxon>
        <taxon>Ascomycota</taxon>
        <taxon>Pezizomycotina</taxon>
        <taxon>Sordariomycetes</taxon>
        <taxon>Hypocreomycetidae</taxon>
        <taxon>Hypocreales</taxon>
        <taxon>Nectriaceae</taxon>
        <taxon>Fusarium</taxon>
        <taxon>Fusarium oxysporum species complex</taxon>
    </lineage>
</organism>
<evidence type="ECO:0000256" key="1">
    <source>
        <dbReference type="ARBA" id="ARBA00043996"/>
    </source>
</evidence>
<protein>
    <recommendedName>
        <fullName evidence="4">Fungal lipase-type domain-containing protein</fullName>
    </recommendedName>
</protein>
<comment type="caution">
    <text evidence="5">The sequence shown here is derived from an EMBL/GenBank/DDBJ whole genome shotgun (WGS) entry which is preliminary data.</text>
</comment>
<sequence length="345" mass="38378">MTTDMGNLNRFVAQKNLERLQYYDIALTDPASDSNAIIGDKCKLAYSILKNWSDKNPDSIKKAIEAAADEINNVAKLWGMQFMQICDLPRQGYEEQPKWSGPYCGAFYTTEVQKSTPFIGLAFKGTSPFNLREILVDKNYQLVQAGDFLQGQSVSAGVYNGLFGDFSEKGKPSYKPYNHIFEQLGVIAKSLPRDEGTAIRAHVTEHSLGGSYSSMCSAQLLIDAPKFLPGFKMGDEYTFGAPRVGSNDWALMNRSLATDGDGQIWRIANSDDLVPQVPPTDLFKIEGSFYHTDQGVTIFKDKDPQDIASEINGPPPPGRKFTSWKEFKRDVIDAGPHLKFTSRLL</sequence>
<evidence type="ECO:0000256" key="3">
    <source>
        <dbReference type="ARBA" id="ARBA00048461"/>
    </source>
</evidence>
<dbReference type="Pfam" id="PF01764">
    <property type="entry name" value="Lipase_3"/>
    <property type="match status" value="1"/>
</dbReference>
<dbReference type="InterPro" id="IPR051218">
    <property type="entry name" value="Sec_MonoDiacylglyc_Lipase"/>
</dbReference>
<accession>A0A8J5U826</accession>
<evidence type="ECO:0000313" key="5">
    <source>
        <dbReference type="EMBL" id="KAG7412492.1"/>
    </source>
</evidence>
<reference evidence="5" key="1">
    <citation type="submission" date="2021-04" db="EMBL/GenBank/DDBJ databases">
        <title>First draft genome resource for Brassicaceae pathogens Fusarium oxysporum f. sp. raphani and Fusarium oxysporum f. sp. rapae.</title>
        <authorList>
            <person name="Asai S."/>
        </authorList>
    </citation>
    <scope>NUCLEOTIDE SEQUENCE</scope>
    <source>
        <strain evidence="5">Tf1208</strain>
    </source>
</reference>
<dbReference type="GO" id="GO:0006629">
    <property type="term" value="P:lipid metabolic process"/>
    <property type="evidence" value="ECO:0007669"/>
    <property type="project" value="InterPro"/>
</dbReference>
<evidence type="ECO:0000259" key="4">
    <source>
        <dbReference type="Pfam" id="PF01764"/>
    </source>
</evidence>
<dbReference type="PANTHER" id="PTHR45856">
    <property type="entry name" value="ALPHA/BETA-HYDROLASES SUPERFAMILY PROTEIN"/>
    <property type="match status" value="1"/>
</dbReference>
<evidence type="ECO:0000313" key="6">
    <source>
        <dbReference type="Proteomes" id="UP000694050"/>
    </source>
</evidence>
<dbReference type="CDD" id="cd00519">
    <property type="entry name" value="Lipase_3"/>
    <property type="match status" value="1"/>
</dbReference>
<dbReference type="EMBL" id="JAELUQ010000006">
    <property type="protein sequence ID" value="KAG7412492.1"/>
    <property type="molecule type" value="Genomic_DNA"/>
</dbReference>
<proteinExistence type="inferred from homology"/>